<dbReference type="GO" id="GO:0005634">
    <property type="term" value="C:nucleus"/>
    <property type="evidence" value="ECO:0007669"/>
    <property type="project" value="UniProtKB-SubCell"/>
</dbReference>
<dbReference type="EC" id="2.3.1.257" evidence="4"/>
<evidence type="ECO:0000256" key="11">
    <source>
        <dbReference type="ARBA" id="ARBA00049524"/>
    </source>
</evidence>
<comment type="similarity">
    <text evidence="3">Belongs to the acetyltransferase family. NAA40 subfamily.</text>
</comment>
<name>A0A976NZC5_BRELC</name>
<comment type="catalytic activity">
    <reaction evidence="10">
        <text>N-terminal L-seryl-[histone H2A] + acetyl-CoA = N-terminal N(alpha)-acetyl-L-seryl-[histone H2A] + CoA + H(+)</text>
        <dbReference type="Rhea" id="RHEA:50600"/>
        <dbReference type="Rhea" id="RHEA-COMP:12742"/>
        <dbReference type="Rhea" id="RHEA-COMP:12744"/>
        <dbReference type="ChEBI" id="CHEBI:15378"/>
        <dbReference type="ChEBI" id="CHEBI:57287"/>
        <dbReference type="ChEBI" id="CHEBI:57288"/>
        <dbReference type="ChEBI" id="CHEBI:64738"/>
        <dbReference type="ChEBI" id="CHEBI:83690"/>
        <dbReference type="EC" id="2.3.1.257"/>
    </reaction>
</comment>
<dbReference type="EMBL" id="SHOA02000017">
    <property type="protein sequence ID" value="TDH73526.1"/>
    <property type="molecule type" value="Genomic_DNA"/>
</dbReference>
<reference evidence="13 14" key="1">
    <citation type="journal article" date="2021" name="Genome Biol.">
        <title>AFLAP: assembly-free linkage analysis pipeline using k-mers from genome sequencing data.</title>
        <authorList>
            <person name="Fletcher K."/>
            <person name="Zhang L."/>
            <person name="Gil J."/>
            <person name="Han R."/>
            <person name="Cavanaugh K."/>
            <person name="Michelmore R."/>
        </authorList>
    </citation>
    <scope>NUCLEOTIDE SEQUENCE [LARGE SCALE GENOMIC DNA]</scope>
    <source>
        <strain evidence="13 14">SF5</strain>
    </source>
</reference>
<dbReference type="GO" id="GO:0043998">
    <property type="term" value="F:histone H2A acetyltransferase activity"/>
    <property type="evidence" value="ECO:0007669"/>
    <property type="project" value="InterPro"/>
</dbReference>
<dbReference type="AlphaFoldDB" id="A0A976NZC5"/>
<keyword evidence="7" id="KW-0808">Transferase</keyword>
<keyword evidence="14" id="KW-1185">Reference proteome</keyword>
<dbReference type="CDD" id="cd04301">
    <property type="entry name" value="NAT_SF"/>
    <property type="match status" value="1"/>
</dbReference>
<dbReference type="InterPro" id="IPR016181">
    <property type="entry name" value="Acyl_CoA_acyltransferase"/>
</dbReference>
<keyword evidence="6" id="KW-0963">Cytoplasm</keyword>
<dbReference type="InterPro" id="IPR000182">
    <property type="entry name" value="GNAT_dom"/>
</dbReference>
<gene>
    <name evidence="13" type="ORF">CCR75_007658</name>
</gene>
<evidence type="ECO:0000313" key="13">
    <source>
        <dbReference type="EMBL" id="TDH73526.1"/>
    </source>
</evidence>
<comment type="subcellular location">
    <subcellularLocation>
        <location evidence="2">Cytoplasm</location>
    </subcellularLocation>
    <subcellularLocation>
        <location evidence="1">Nucleus</location>
    </subcellularLocation>
</comment>
<evidence type="ECO:0000256" key="4">
    <source>
        <dbReference type="ARBA" id="ARBA00012950"/>
    </source>
</evidence>
<comment type="caution">
    <text evidence="13">The sequence shown here is derived from an EMBL/GenBank/DDBJ whole genome shotgun (WGS) entry which is preliminary data.</text>
</comment>
<dbReference type="PANTHER" id="PTHR20531:SF1">
    <property type="entry name" value="N-ALPHA-ACETYLTRANSFERASE 40"/>
    <property type="match status" value="1"/>
</dbReference>
<dbReference type="GO" id="GO:0010485">
    <property type="term" value="F:histone H4 acetyltransferase activity"/>
    <property type="evidence" value="ECO:0007669"/>
    <property type="project" value="InterPro"/>
</dbReference>
<comment type="catalytic activity">
    <reaction evidence="11">
        <text>N-terminal L-seryl-[histone H4] + acetyl-CoA = N-terminal N(alpha)-acetyl-L-seryl-[histone H4] + CoA + H(+)</text>
        <dbReference type="Rhea" id="RHEA:50596"/>
        <dbReference type="Rhea" id="RHEA-COMP:12740"/>
        <dbReference type="Rhea" id="RHEA-COMP:12743"/>
        <dbReference type="ChEBI" id="CHEBI:15378"/>
        <dbReference type="ChEBI" id="CHEBI:57287"/>
        <dbReference type="ChEBI" id="CHEBI:57288"/>
        <dbReference type="ChEBI" id="CHEBI:64738"/>
        <dbReference type="ChEBI" id="CHEBI:83690"/>
        <dbReference type="EC" id="2.3.1.257"/>
    </reaction>
</comment>
<evidence type="ECO:0000256" key="9">
    <source>
        <dbReference type="ARBA" id="ARBA00023315"/>
    </source>
</evidence>
<dbReference type="Proteomes" id="UP000294530">
    <property type="component" value="Unassembled WGS sequence"/>
</dbReference>
<dbReference type="GeneID" id="94351387"/>
<evidence type="ECO:0000256" key="6">
    <source>
        <dbReference type="ARBA" id="ARBA00022490"/>
    </source>
</evidence>
<evidence type="ECO:0000256" key="3">
    <source>
        <dbReference type="ARBA" id="ARBA00008870"/>
    </source>
</evidence>
<evidence type="ECO:0000256" key="1">
    <source>
        <dbReference type="ARBA" id="ARBA00004123"/>
    </source>
</evidence>
<evidence type="ECO:0000256" key="7">
    <source>
        <dbReference type="ARBA" id="ARBA00022679"/>
    </source>
</evidence>
<dbReference type="OrthoDB" id="424551at2759"/>
<keyword evidence="8" id="KW-0539">Nucleus</keyword>
<dbReference type="SUPFAM" id="SSF55729">
    <property type="entry name" value="Acyl-CoA N-acyltransferases (Nat)"/>
    <property type="match status" value="1"/>
</dbReference>
<proteinExistence type="inferred from homology"/>
<dbReference type="InterPro" id="IPR039949">
    <property type="entry name" value="NAA40"/>
</dbReference>
<sequence length="132" mass="15222">MVYDANKFLVGFVLFRFVDDDGALVLNHFEMQQAAITQRQGLGTFLMQLLLLVARKHGMELVVLTVFKKNTGAMRFYRERMGFEIDETSPCASGDDSLDYEILSESIRSKPRDNEMFFNSLTVQCTRETKYL</sequence>
<dbReference type="GO" id="GO:0005737">
    <property type="term" value="C:cytoplasm"/>
    <property type="evidence" value="ECO:0007669"/>
    <property type="project" value="UniProtKB-SubCell"/>
</dbReference>
<dbReference type="Gene3D" id="3.40.630.30">
    <property type="match status" value="1"/>
</dbReference>
<evidence type="ECO:0000256" key="2">
    <source>
        <dbReference type="ARBA" id="ARBA00004496"/>
    </source>
</evidence>
<evidence type="ECO:0000256" key="5">
    <source>
        <dbReference type="ARBA" id="ARBA00015043"/>
    </source>
</evidence>
<dbReference type="Pfam" id="PF00583">
    <property type="entry name" value="Acetyltransf_1"/>
    <property type="match status" value="1"/>
</dbReference>
<organism evidence="13 14">
    <name type="scientific">Bremia lactucae</name>
    <name type="common">Lettuce downy mildew</name>
    <dbReference type="NCBI Taxonomy" id="4779"/>
    <lineage>
        <taxon>Eukaryota</taxon>
        <taxon>Sar</taxon>
        <taxon>Stramenopiles</taxon>
        <taxon>Oomycota</taxon>
        <taxon>Peronosporomycetes</taxon>
        <taxon>Peronosporales</taxon>
        <taxon>Peronosporaceae</taxon>
        <taxon>Bremia</taxon>
    </lineage>
</organism>
<evidence type="ECO:0000256" key="8">
    <source>
        <dbReference type="ARBA" id="ARBA00023242"/>
    </source>
</evidence>
<evidence type="ECO:0000256" key="10">
    <source>
        <dbReference type="ARBA" id="ARBA00047821"/>
    </source>
</evidence>
<accession>A0A976NZC5</accession>
<dbReference type="KEGG" id="blac:94351387"/>
<keyword evidence="9" id="KW-0012">Acyltransferase</keyword>
<dbReference type="RefSeq" id="XP_067823024.1">
    <property type="nucleotide sequence ID" value="XM_067965716.1"/>
</dbReference>
<dbReference type="GO" id="GO:1990189">
    <property type="term" value="F:protein N-terminal-serine acetyltransferase activity"/>
    <property type="evidence" value="ECO:0007669"/>
    <property type="project" value="UniProtKB-EC"/>
</dbReference>
<feature type="domain" description="N-acetyltransferase" evidence="12">
    <location>
        <begin position="1"/>
        <end position="105"/>
    </location>
</feature>
<protein>
    <recommendedName>
        <fullName evidence="5">N-alpha-acetyltransferase 40</fullName>
        <ecNumber evidence="4">2.3.1.257</ecNumber>
    </recommendedName>
</protein>
<evidence type="ECO:0000313" key="14">
    <source>
        <dbReference type="Proteomes" id="UP000294530"/>
    </source>
</evidence>
<dbReference type="PROSITE" id="PS51186">
    <property type="entry name" value="GNAT"/>
    <property type="match status" value="1"/>
</dbReference>
<dbReference type="PANTHER" id="PTHR20531">
    <property type="entry name" value="N-ALPHA-ACETYLTRANSFERASE 40"/>
    <property type="match status" value="1"/>
</dbReference>
<evidence type="ECO:0000259" key="12">
    <source>
        <dbReference type="PROSITE" id="PS51186"/>
    </source>
</evidence>